<dbReference type="Pfam" id="PF10703">
    <property type="entry name" value="MoaF"/>
    <property type="match status" value="1"/>
</dbReference>
<evidence type="ECO:0000259" key="2">
    <source>
        <dbReference type="Pfam" id="PF17409"/>
    </source>
</evidence>
<dbReference type="EMBL" id="VXLC01000025">
    <property type="protein sequence ID" value="KAA8883855.1"/>
    <property type="molecule type" value="Genomic_DNA"/>
</dbReference>
<reference evidence="3 4" key="1">
    <citation type="submission" date="2019-09" db="EMBL/GenBank/DDBJ databases">
        <authorList>
            <person name="Wang X."/>
        </authorList>
    </citation>
    <scope>NUCLEOTIDE SEQUENCE [LARGE SCALE GENOMIC DNA]</scope>
    <source>
        <strain evidence="3 4">CICC 11023</strain>
    </source>
</reference>
<evidence type="ECO:0000259" key="1">
    <source>
        <dbReference type="Pfam" id="PF10703"/>
    </source>
</evidence>
<proteinExistence type="predicted"/>
<feature type="domain" description="MoaF C-terminal" evidence="2">
    <location>
        <begin position="153"/>
        <end position="261"/>
    </location>
</feature>
<dbReference type="InterPro" id="IPR024724">
    <property type="entry name" value="MoaF_N"/>
</dbReference>
<sequence>MAEDSTAVQDWNSPADWKEMDDFAAGIDGNRIPPTDRLKDQRWQLRRSDDVVTELRFDSADQVQWTRGSESGTDWYQAIEVSPDVFFLDQTFDDRPHVTDVTVLHLPTARTVTIESTIAEQPTPGVPQVSQRFFAGVVDPGDGRTPSGEIPGPTRDLVGWRALYRYSPDHLYEHVYLSSERYCWQCLVGEQRGHGDVDLTTTWKLADDFYVFTFREFLIPVAATWLYDLAAMRSTGKFFGIGRGGAVRNAPGGAHITSLGRVQYPQDGQPI</sequence>
<dbReference type="Proteomes" id="UP000323876">
    <property type="component" value="Unassembled WGS sequence"/>
</dbReference>
<evidence type="ECO:0000313" key="3">
    <source>
        <dbReference type="EMBL" id="KAA8883855.1"/>
    </source>
</evidence>
<dbReference type="InterPro" id="IPR035348">
    <property type="entry name" value="MoaF_C"/>
</dbReference>
<dbReference type="OrthoDB" id="2560583at2"/>
<comment type="caution">
    <text evidence="3">The sequence shown here is derived from an EMBL/GenBank/DDBJ whole genome shotgun (WGS) entry which is preliminary data.</text>
</comment>
<dbReference type="Pfam" id="PF17409">
    <property type="entry name" value="MoaF_C"/>
    <property type="match status" value="1"/>
</dbReference>
<keyword evidence="4" id="KW-1185">Reference proteome</keyword>
<protein>
    <submittedName>
        <fullName evidence="3">Molybdenum cofactor biosynthesis protein F</fullName>
    </submittedName>
</protein>
<evidence type="ECO:0000313" key="4">
    <source>
        <dbReference type="Proteomes" id="UP000323876"/>
    </source>
</evidence>
<name>A0A5N0E6Q8_9NOCA</name>
<feature type="domain" description="Molybdenum cofactor biosynthesis protein F N-terminal" evidence="1">
    <location>
        <begin position="16"/>
        <end position="119"/>
    </location>
</feature>
<dbReference type="RefSeq" id="WP_150406783.1">
    <property type="nucleotide sequence ID" value="NZ_VXLC01000025.1"/>
</dbReference>
<dbReference type="AlphaFoldDB" id="A0A5N0E6Q8"/>
<organism evidence="3 4">
    <name type="scientific">Nocardia colli</name>
    <dbReference type="NCBI Taxonomy" id="2545717"/>
    <lineage>
        <taxon>Bacteria</taxon>
        <taxon>Bacillati</taxon>
        <taxon>Actinomycetota</taxon>
        <taxon>Actinomycetes</taxon>
        <taxon>Mycobacteriales</taxon>
        <taxon>Nocardiaceae</taxon>
        <taxon>Nocardia</taxon>
    </lineage>
</organism>
<gene>
    <name evidence="3" type="ORF">F3087_36980</name>
</gene>
<accession>A0A5N0E6Q8</accession>